<name>A0ABV6MNG1_9PSEU</name>
<dbReference type="InterPro" id="IPR012675">
    <property type="entry name" value="Beta-grasp_dom_sf"/>
</dbReference>
<dbReference type="CDD" id="cd00207">
    <property type="entry name" value="fer2"/>
    <property type="match status" value="1"/>
</dbReference>
<evidence type="ECO:0000313" key="11">
    <source>
        <dbReference type="Proteomes" id="UP001589810"/>
    </source>
</evidence>
<organism evidence="10 11">
    <name type="scientific">Kutzneria chonburiensis</name>
    <dbReference type="NCBI Taxonomy" id="1483604"/>
    <lineage>
        <taxon>Bacteria</taxon>
        <taxon>Bacillati</taxon>
        <taxon>Actinomycetota</taxon>
        <taxon>Actinomycetes</taxon>
        <taxon>Pseudonocardiales</taxon>
        <taxon>Pseudonocardiaceae</taxon>
        <taxon>Kutzneria</taxon>
    </lineage>
</organism>
<dbReference type="InterPro" id="IPR017927">
    <property type="entry name" value="FAD-bd_FR_type"/>
</dbReference>
<evidence type="ECO:0000256" key="2">
    <source>
        <dbReference type="ARBA" id="ARBA00022630"/>
    </source>
</evidence>
<keyword evidence="5" id="KW-0560">Oxidoreductase</keyword>
<dbReference type="RefSeq" id="WP_273942147.1">
    <property type="nucleotide sequence ID" value="NZ_CP097263.1"/>
</dbReference>
<accession>A0ABV6MNG1</accession>
<comment type="cofactor">
    <cofactor evidence="1">
        <name>FAD</name>
        <dbReference type="ChEBI" id="CHEBI:57692"/>
    </cofactor>
</comment>
<proteinExistence type="predicted"/>
<keyword evidence="11" id="KW-1185">Reference proteome</keyword>
<evidence type="ECO:0000256" key="7">
    <source>
        <dbReference type="ARBA" id="ARBA00023014"/>
    </source>
</evidence>
<dbReference type="SUPFAM" id="SSF52343">
    <property type="entry name" value="Ferredoxin reductase-like, C-terminal NADP-linked domain"/>
    <property type="match status" value="1"/>
</dbReference>
<dbReference type="InterPro" id="IPR001041">
    <property type="entry name" value="2Fe-2S_ferredoxin-type"/>
</dbReference>
<dbReference type="Gene3D" id="3.10.20.30">
    <property type="match status" value="1"/>
</dbReference>
<dbReference type="PRINTS" id="PR00409">
    <property type="entry name" value="PHDIOXRDTASE"/>
</dbReference>
<dbReference type="Pfam" id="PF00175">
    <property type="entry name" value="NAD_binding_1"/>
    <property type="match status" value="1"/>
</dbReference>
<dbReference type="PROSITE" id="PS00197">
    <property type="entry name" value="2FE2S_FER_1"/>
    <property type="match status" value="1"/>
</dbReference>
<evidence type="ECO:0000256" key="3">
    <source>
        <dbReference type="ARBA" id="ARBA00022714"/>
    </source>
</evidence>
<evidence type="ECO:0000256" key="6">
    <source>
        <dbReference type="ARBA" id="ARBA00023004"/>
    </source>
</evidence>
<evidence type="ECO:0000256" key="5">
    <source>
        <dbReference type="ARBA" id="ARBA00023002"/>
    </source>
</evidence>
<dbReference type="EMBL" id="JBHLUD010000002">
    <property type="protein sequence ID" value="MFC0541818.1"/>
    <property type="molecule type" value="Genomic_DNA"/>
</dbReference>
<dbReference type="InterPro" id="IPR001433">
    <property type="entry name" value="OxRdtase_FAD/NAD-bd"/>
</dbReference>
<dbReference type="SUPFAM" id="SSF54292">
    <property type="entry name" value="2Fe-2S ferredoxin-like"/>
    <property type="match status" value="1"/>
</dbReference>
<evidence type="ECO:0000256" key="4">
    <source>
        <dbReference type="ARBA" id="ARBA00022723"/>
    </source>
</evidence>
<dbReference type="InterPro" id="IPR006058">
    <property type="entry name" value="2Fe2S_fd_BS"/>
</dbReference>
<evidence type="ECO:0000259" key="8">
    <source>
        <dbReference type="PROSITE" id="PS51085"/>
    </source>
</evidence>
<reference evidence="10 11" key="1">
    <citation type="submission" date="2024-09" db="EMBL/GenBank/DDBJ databases">
        <authorList>
            <person name="Sun Q."/>
            <person name="Mori K."/>
        </authorList>
    </citation>
    <scope>NUCLEOTIDE SEQUENCE [LARGE SCALE GENOMIC DNA]</scope>
    <source>
        <strain evidence="10 11">TBRC 1432</strain>
    </source>
</reference>
<gene>
    <name evidence="10" type="ORF">ACFFH7_10015</name>
</gene>
<keyword evidence="4" id="KW-0479">Metal-binding</keyword>
<dbReference type="SUPFAM" id="SSF63380">
    <property type="entry name" value="Riboflavin synthase domain-like"/>
    <property type="match status" value="1"/>
</dbReference>
<dbReference type="InterPro" id="IPR017938">
    <property type="entry name" value="Riboflavin_synthase-like_b-brl"/>
</dbReference>
<comment type="caution">
    <text evidence="10">The sequence shown here is derived from an EMBL/GenBank/DDBJ whole genome shotgun (WGS) entry which is preliminary data.</text>
</comment>
<keyword evidence="3" id="KW-0001">2Fe-2S</keyword>
<dbReference type="PROSITE" id="PS51384">
    <property type="entry name" value="FAD_FR"/>
    <property type="match status" value="1"/>
</dbReference>
<dbReference type="PROSITE" id="PS51085">
    <property type="entry name" value="2FE2S_FER_2"/>
    <property type="match status" value="1"/>
</dbReference>
<dbReference type="CDD" id="cd06185">
    <property type="entry name" value="PDR_like"/>
    <property type="match status" value="1"/>
</dbReference>
<feature type="domain" description="2Fe-2S ferredoxin-type" evidence="8">
    <location>
        <begin position="218"/>
        <end position="303"/>
    </location>
</feature>
<feature type="domain" description="FAD-binding FR-type" evidence="9">
    <location>
        <begin position="1"/>
        <end position="99"/>
    </location>
</feature>
<dbReference type="Gene3D" id="3.40.50.80">
    <property type="entry name" value="Nucleotide-binding domain of ferredoxin-NADP reductase (FNR) module"/>
    <property type="match status" value="1"/>
</dbReference>
<dbReference type="PANTHER" id="PTHR47354:SF1">
    <property type="entry name" value="CARNITINE MONOOXYGENASE REDUCTASE SUBUNIT"/>
    <property type="match status" value="1"/>
</dbReference>
<dbReference type="Proteomes" id="UP001589810">
    <property type="component" value="Unassembled WGS sequence"/>
</dbReference>
<sequence>MKVVLEAKEPIADGVVLLTLRHPDGRPLPAWTPGAHIDLVLDDLVRQYSLCGDPRDTSTLRVAVLREAAGRGGSRYVHDVLVAGQRIEMHGPRNHFPLVAAGRHLFIAGGIGITPMLPMITEVAAAGGDWRLVYGGRTRSAMAFHEELVRRHPGNVEIRPQDEYGLLDLSALAAEPDDTAVYCCGPEPLLAAVERHRATGALHVERFAPRAEGPRRAFDVELASSGAVVHVPADQSILDVVERAGAPVLWSCREGTCGTCETTVLSGEPDHRDSVLTDEERAANDTMMICVSRSRSPRLVLDI</sequence>
<dbReference type="Gene3D" id="2.40.30.10">
    <property type="entry name" value="Translation factors"/>
    <property type="match status" value="1"/>
</dbReference>
<dbReference type="InterPro" id="IPR050415">
    <property type="entry name" value="MRET"/>
</dbReference>
<dbReference type="PANTHER" id="PTHR47354">
    <property type="entry name" value="NADH OXIDOREDUCTASE HCR"/>
    <property type="match status" value="1"/>
</dbReference>
<evidence type="ECO:0000256" key="1">
    <source>
        <dbReference type="ARBA" id="ARBA00001974"/>
    </source>
</evidence>
<dbReference type="InterPro" id="IPR039261">
    <property type="entry name" value="FNR_nucleotide-bd"/>
</dbReference>
<evidence type="ECO:0000313" key="10">
    <source>
        <dbReference type="EMBL" id="MFC0541818.1"/>
    </source>
</evidence>
<protein>
    <submittedName>
        <fullName evidence="10">PDR/VanB family oxidoreductase</fullName>
    </submittedName>
</protein>
<dbReference type="Pfam" id="PF00111">
    <property type="entry name" value="Fer2"/>
    <property type="match status" value="1"/>
</dbReference>
<evidence type="ECO:0000259" key="9">
    <source>
        <dbReference type="PROSITE" id="PS51384"/>
    </source>
</evidence>
<keyword evidence="2" id="KW-0285">Flavoprotein</keyword>
<keyword evidence="6" id="KW-0408">Iron</keyword>
<keyword evidence="7" id="KW-0411">Iron-sulfur</keyword>
<dbReference type="InterPro" id="IPR036010">
    <property type="entry name" value="2Fe-2S_ferredoxin-like_sf"/>
</dbReference>